<dbReference type="FunFam" id="1.10.357.70:FF:000001">
    <property type="entry name" value="Exocyst complex component 3"/>
    <property type="match status" value="1"/>
</dbReference>
<evidence type="ECO:0000259" key="5">
    <source>
        <dbReference type="Pfam" id="PF01593"/>
    </source>
</evidence>
<comment type="similarity">
    <text evidence="1">Belongs to the SEC6 family.</text>
</comment>
<feature type="compositionally biased region" description="Polar residues" evidence="4">
    <location>
        <begin position="955"/>
        <end position="966"/>
    </location>
</feature>
<dbReference type="Gene3D" id="3.90.660.10">
    <property type="match status" value="1"/>
</dbReference>
<evidence type="ECO:0000313" key="6">
    <source>
        <dbReference type="Proteomes" id="UP000092443"/>
    </source>
</evidence>
<dbReference type="PANTHER" id="PTHR21292">
    <property type="entry name" value="EXOCYST COMPLEX COMPONENT SEC6-RELATED"/>
    <property type="match status" value="1"/>
</dbReference>
<keyword evidence="2" id="KW-0813">Transport</keyword>
<dbReference type="SUPFAM" id="SSF54373">
    <property type="entry name" value="FAD-linked reductases, C-terminal domain"/>
    <property type="match status" value="1"/>
</dbReference>
<evidence type="ECO:0000256" key="3">
    <source>
        <dbReference type="ARBA" id="ARBA00022483"/>
    </source>
</evidence>
<name>A0A9C5YZS1_9MUSC</name>
<dbReference type="InterPro" id="IPR010326">
    <property type="entry name" value="EXOC3/Sec6"/>
</dbReference>
<evidence type="ECO:0000256" key="4">
    <source>
        <dbReference type="SAM" id="MobiDB-lite"/>
    </source>
</evidence>
<sequence length="1535" mass="177382">MDLQELEEEARQAALKDIKNMLPRPGQLEKVEQYRHRVARKKASVEALLKTGMQNQLEGVRVGLKQLKTCMEDVCEVGERMSKVEKLMQGVPEIYEALEDVREENTKHSQYATAMENLKHIFNVEASVQKTMSLIDEDKLLNAHQSLADLENSRDDLLYELHKQPKQHASDKITLKRHFEKVDTVSQALEKKLRLILSRTLNTVRKEPTVIVTALRIIEREEKNDQFALQQQKVTSFLPPGRPKQWRAMAMDVLKNAVITRIEGSKLEERIDNKMWLVRDLEILRQIILEDLRVVKSLCVPCFPPHYNIFEEYVKMYHKGLSNYLDSIARSGLEGNEYVSMLSWVINTYPGHELMAHPDLQVNIQQLVGSLLQPDHLKALEDEYLSNMQRNFQEWMTTTAEKDKTDWFSDQIPDQDEQYYHSPAPVIIFDMINQLLQVTNTIHGDLTFKALIMSIQQVDLFGQNYLKQVVELKEHHFRNRDQIKFFTHYIISIVNNSQQMLDLAHQLKQLYWPKSRTDHYEDFEKLLATFQRIRLQAANYLLAEAFLDLEGHFNDLFTQKWLTSSISVDTICITLDDYFQDYNHLRPINFEMVINEAQKQLAKRYIRALLSKRLSRTLADCEAIKTKINLEAKRLKQFFEKIAPNISMTDSPLDLIPMLSALLVCDIELLVLDLHTLLGNYPSLSEDQIVRLFSIRNDVKSAEVREKVQDAMKSKKEMVSIAKQDCIFKEIVFNDKLWYFIMTYIPNSTFSVQLFKYRELWGVRNTRVDWQAGAGKELAANLTLKLGQHVSTKDVRKKTKSIKMRLRILDRQDTRVRSDMDAFLWYAVELGLRRATDRLTKQLIAGRKMPVEVDRNSEDLAIDHGQDRNSEDLAVDHGQDRNSEDLAVDHGQANMRSPANLGIADKVSIDEDNYEDDGPSTSAQAAEPRSQKRRHADLPMMQEAATAKRRHLNSPKDTTFNSPKDTTFNLPEDAAFNLPENEILPDFVGLRKVVARLTPQDKINLLTSPLNALIRYRGLHWVLSSFLVCRTMNKPKIVIVGAGPSGIACATKLLDYGFENVMIVEAESRIGGRIHTIPFADNVIDLGAQWCHGEKDNIVYELAHKHNLLQSTGDVYESYQCIRSNREIVSESISQRLKDIVNDSLVTRQMELRNSNGSLGSYLTNKFYEALRRPENSDIDMAIAREFFDNYQKFESSVEASDTLDDVSGHGYLEYWECEGDILLNWKDKGYVEFLRLLMKAHEYNHEFGLLEERILLNHRVTHIDWNRYDSCVQLRCGNGEHFLADHVIITVSLGVLKEQHLRTFEPKLPMDKQRAIDGLAFGTVNKIFIEFPEPFWPKKWTGFTMLWREEDIGEIRGTARAWLEDVFGFYCDRNQPRLLSGWIIGANGRHMEILPEDEILDGCMYLFRKFLPWDIPEPCNFKTSTWYTNENFRGSYSFRSMYTEEIGTSARELAQPLYVVTTKPLLNGQSSTEPLFSQSRCDKPVVQFAGEATSDHYFSTVHGAVEAGWREAKRLAELYNMINGARGKIAKSHL</sequence>
<dbReference type="GO" id="GO:0000145">
    <property type="term" value="C:exocyst"/>
    <property type="evidence" value="ECO:0007669"/>
    <property type="project" value="InterPro"/>
</dbReference>
<dbReference type="KEGG" id="gfs:119635854"/>
<organism evidence="6 7">
    <name type="scientific">Glossina fuscipes</name>
    <dbReference type="NCBI Taxonomy" id="7396"/>
    <lineage>
        <taxon>Eukaryota</taxon>
        <taxon>Metazoa</taxon>
        <taxon>Ecdysozoa</taxon>
        <taxon>Arthropoda</taxon>
        <taxon>Hexapoda</taxon>
        <taxon>Insecta</taxon>
        <taxon>Pterygota</taxon>
        <taxon>Neoptera</taxon>
        <taxon>Endopterygota</taxon>
        <taxon>Diptera</taxon>
        <taxon>Brachycera</taxon>
        <taxon>Muscomorpha</taxon>
        <taxon>Hippoboscoidea</taxon>
        <taxon>Glossinidae</taxon>
        <taxon>Glossina</taxon>
    </lineage>
</organism>
<gene>
    <name evidence="7" type="primary">LOC119635854</name>
</gene>
<dbReference type="Gene3D" id="1.10.357.70">
    <property type="entry name" value="Exocyst complex component Sec6, C-terminal domain"/>
    <property type="match status" value="1"/>
</dbReference>
<dbReference type="Gene3D" id="1.10.357.50">
    <property type="match status" value="1"/>
</dbReference>
<keyword evidence="3" id="KW-0268">Exocytosis</keyword>
<dbReference type="Pfam" id="PF06046">
    <property type="entry name" value="Sec6"/>
    <property type="match status" value="1"/>
</dbReference>
<dbReference type="GO" id="GO:0006887">
    <property type="term" value="P:exocytosis"/>
    <property type="evidence" value="ECO:0007669"/>
    <property type="project" value="UniProtKB-KW"/>
</dbReference>
<dbReference type="GO" id="GO:0000149">
    <property type="term" value="F:SNARE binding"/>
    <property type="evidence" value="ECO:0007669"/>
    <property type="project" value="TreeGrafter"/>
</dbReference>
<dbReference type="Pfam" id="PF01593">
    <property type="entry name" value="Amino_oxidase"/>
    <property type="match status" value="1"/>
</dbReference>
<dbReference type="Proteomes" id="UP000092443">
    <property type="component" value="Unplaced"/>
</dbReference>
<accession>A0A9C5YZS1</accession>
<dbReference type="Gene3D" id="3.50.50.60">
    <property type="entry name" value="FAD/NAD(P)-binding domain"/>
    <property type="match status" value="1"/>
</dbReference>
<evidence type="ECO:0000256" key="1">
    <source>
        <dbReference type="ARBA" id="ARBA00009447"/>
    </source>
</evidence>
<dbReference type="RefSeq" id="XP_037886795.1">
    <property type="nucleotide sequence ID" value="XM_038030867.1"/>
</dbReference>
<feature type="domain" description="Amine oxidase" evidence="5">
    <location>
        <begin position="1045"/>
        <end position="1516"/>
    </location>
</feature>
<feature type="region of interest" description="Disordered" evidence="4">
    <location>
        <begin position="910"/>
        <end position="966"/>
    </location>
</feature>
<dbReference type="InterPro" id="IPR042532">
    <property type="entry name" value="EXOC3/Sec6_C"/>
</dbReference>
<proteinExistence type="inferred from homology"/>
<dbReference type="GO" id="GO:0051601">
    <property type="term" value="P:exocyst localization"/>
    <property type="evidence" value="ECO:0007669"/>
    <property type="project" value="TreeGrafter"/>
</dbReference>
<dbReference type="GO" id="GO:0016491">
    <property type="term" value="F:oxidoreductase activity"/>
    <property type="evidence" value="ECO:0007669"/>
    <property type="project" value="InterPro"/>
</dbReference>
<keyword evidence="6" id="KW-1185">Reference proteome</keyword>
<protein>
    <submittedName>
        <fullName evidence="7">LOW QUALITY PROTEIN: uncharacterized protein LOC119635854</fullName>
    </submittedName>
</protein>
<dbReference type="GeneID" id="119635854"/>
<evidence type="ECO:0000256" key="2">
    <source>
        <dbReference type="ARBA" id="ARBA00022448"/>
    </source>
</evidence>
<dbReference type="InterPro" id="IPR036188">
    <property type="entry name" value="FAD/NAD-bd_sf"/>
</dbReference>
<dbReference type="PANTHER" id="PTHR21292:SF1">
    <property type="entry name" value="EXOCYST COMPLEX COMPONENT 3"/>
    <property type="match status" value="1"/>
</dbReference>
<dbReference type="SUPFAM" id="SSF51905">
    <property type="entry name" value="FAD/NAD(P)-binding domain"/>
    <property type="match status" value="1"/>
</dbReference>
<evidence type="ECO:0000313" key="7">
    <source>
        <dbReference type="RefSeq" id="XP_037886795.1"/>
    </source>
</evidence>
<dbReference type="FunFam" id="1.10.357.50:FF:000010">
    <property type="entry name" value="exocyst complex component 3"/>
    <property type="match status" value="1"/>
</dbReference>
<dbReference type="InterPro" id="IPR002937">
    <property type="entry name" value="Amino_oxidase"/>
</dbReference>
<reference evidence="7" key="1">
    <citation type="submission" date="2025-08" db="UniProtKB">
        <authorList>
            <consortium name="RefSeq"/>
        </authorList>
    </citation>
    <scope>IDENTIFICATION</scope>
    <source>
        <tissue evidence="7">Whole body pupa</tissue>
    </source>
</reference>